<evidence type="ECO:0000256" key="4">
    <source>
        <dbReference type="ARBA" id="ARBA00023157"/>
    </source>
</evidence>
<dbReference type="OrthoDB" id="1058301at2759"/>
<comment type="catalytic activity">
    <reaction evidence="1">
        <text>an N-(acyl)-sphingosylphosphoethanolamine = an N-(acyl)-sphingosyl-1,3-cyclic phosphate + ethanolamine</text>
        <dbReference type="Rhea" id="RHEA:60648"/>
        <dbReference type="ChEBI" id="CHEBI:57603"/>
        <dbReference type="ChEBI" id="CHEBI:143891"/>
        <dbReference type="ChEBI" id="CHEBI:143892"/>
    </reaction>
</comment>
<dbReference type="EMBL" id="CAEY01000737">
    <property type="status" value="NOT_ANNOTATED_CDS"/>
    <property type="molecule type" value="Genomic_DNA"/>
</dbReference>
<feature type="chain" id="PRO_5007729082" description="GP-PDE domain-containing protein" evidence="6">
    <location>
        <begin position="24"/>
        <end position="363"/>
    </location>
</feature>
<dbReference type="Gene3D" id="3.20.20.190">
    <property type="entry name" value="Phosphatidylinositol (PI) phosphodiesterase"/>
    <property type="match status" value="1"/>
</dbReference>
<keyword evidence="6" id="KW-0732">Signal</keyword>
<keyword evidence="2" id="KW-0479">Metal-binding</keyword>
<dbReference type="Pfam" id="PF13653">
    <property type="entry name" value="GDPD_2"/>
    <property type="match status" value="1"/>
</dbReference>
<protein>
    <recommendedName>
        <fullName evidence="9">GP-PDE domain-containing protein</fullName>
    </recommendedName>
</protein>
<name>T1KZ76_TETUR</name>
<evidence type="ECO:0000256" key="1">
    <source>
        <dbReference type="ARBA" id="ARBA00000110"/>
    </source>
</evidence>
<evidence type="ECO:0000313" key="7">
    <source>
        <dbReference type="EnsemblMetazoa" id="tetur28g00610.1"/>
    </source>
</evidence>
<dbReference type="GO" id="GO:0016829">
    <property type="term" value="F:lyase activity"/>
    <property type="evidence" value="ECO:0007669"/>
    <property type="project" value="UniProtKB-KW"/>
</dbReference>
<dbReference type="GO" id="GO:0006629">
    <property type="term" value="P:lipid metabolic process"/>
    <property type="evidence" value="ECO:0007669"/>
    <property type="project" value="InterPro"/>
</dbReference>
<dbReference type="OMA" id="NISGHRW"/>
<accession>T1KZ76</accession>
<keyword evidence="5" id="KW-0456">Lyase</keyword>
<gene>
    <name evidence="7" type="primary">107368673</name>
</gene>
<dbReference type="HOGENOM" id="CLU_063965_0_0_1"/>
<dbReference type="eggNOG" id="ENOG502SEQ1">
    <property type="taxonomic scope" value="Eukaryota"/>
</dbReference>
<reference evidence="8" key="1">
    <citation type="submission" date="2011-08" db="EMBL/GenBank/DDBJ databases">
        <authorList>
            <person name="Rombauts S."/>
        </authorList>
    </citation>
    <scope>NUCLEOTIDE SEQUENCE</scope>
    <source>
        <strain evidence="8">London</strain>
    </source>
</reference>
<proteinExistence type="predicted"/>
<dbReference type="Proteomes" id="UP000015104">
    <property type="component" value="Unassembled WGS sequence"/>
</dbReference>
<organism evidence="7 8">
    <name type="scientific">Tetranychus urticae</name>
    <name type="common">Two-spotted spider mite</name>
    <dbReference type="NCBI Taxonomy" id="32264"/>
    <lineage>
        <taxon>Eukaryota</taxon>
        <taxon>Metazoa</taxon>
        <taxon>Ecdysozoa</taxon>
        <taxon>Arthropoda</taxon>
        <taxon>Chelicerata</taxon>
        <taxon>Arachnida</taxon>
        <taxon>Acari</taxon>
        <taxon>Acariformes</taxon>
        <taxon>Trombidiformes</taxon>
        <taxon>Prostigmata</taxon>
        <taxon>Eleutherengona</taxon>
        <taxon>Raphignathae</taxon>
        <taxon>Tetranychoidea</taxon>
        <taxon>Tetranychidae</taxon>
        <taxon>Tetranychus</taxon>
    </lineage>
</organism>
<evidence type="ECO:0000313" key="8">
    <source>
        <dbReference type="Proteomes" id="UP000015104"/>
    </source>
</evidence>
<feature type="signal peptide" evidence="6">
    <location>
        <begin position="1"/>
        <end position="23"/>
    </location>
</feature>
<dbReference type="InterPro" id="IPR017946">
    <property type="entry name" value="PLC-like_Pdiesterase_TIM-brl"/>
</dbReference>
<evidence type="ECO:0000256" key="2">
    <source>
        <dbReference type="ARBA" id="ARBA00022723"/>
    </source>
</evidence>
<dbReference type="KEGG" id="tut:107368673"/>
<dbReference type="AlphaFoldDB" id="T1KZ76"/>
<keyword evidence="8" id="KW-1185">Reference proteome</keyword>
<keyword evidence="4" id="KW-1015">Disulfide bond</keyword>
<evidence type="ECO:0000256" key="5">
    <source>
        <dbReference type="ARBA" id="ARBA00023239"/>
    </source>
</evidence>
<dbReference type="EnsemblMetazoa" id="tetur28g00610.1">
    <property type="protein sequence ID" value="tetur28g00610.1"/>
    <property type="gene ID" value="tetur28g00610"/>
</dbReference>
<dbReference type="GO" id="GO:0046872">
    <property type="term" value="F:metal ion binding"/>
    <property type="evidence" value="ECO:0007669"/>
    <property type="project" value="UniProtKB-KW"/>
</dbReference>
<dbReference type="GO" id="GO:0008081">
    <property type="term" value="F:phosphoric diester hydrolase activity"/>
    <property type="evidence" value="ECO:0007669"/>
    <property type="project" value="InterPro"/>
</dbReference>
<evidence type="ECO:0008006" key="9">
    <source>
        <dbReference type="Google" id="ProtNLM"/>
    </source>
</evidence>
<reference evidence="7" key="2">
    <citation type="submission" date="2015-06" db="UniProtKB">
        <authorList>
            <consortium name="EnsemblMetazoa"/>
        </authorList>
    </citation>
    <scope>IDENTIFICATION</scope>
</reference>
<dbReference type="SUPFAM" id="SSF51695">
    <property type="entry name" value="PLC-like phosphodiesterases"/>
    <property type="match status" value="1"/>
</dbReference>
<dbReference type="CDD" id="cd08576">
    <property type="entry name" value="GDPD_like_SMaseD_PLD"/>
    <property type="match status" value="1"/>
</dbReference>
<evidence type="ECO:0000256" key="6">
    <source>
        <dbReference type="SAM" id="SignalP"/>
    </source>
</evidence>
<sequence length="363" mass="41506">MKLFFSNCYLTILLAALLPIIRGAVRPIYNIAHMVNSIKEIDLYLKRGANAIEADVSFSLNGTALYTFHGYPCDCFRHCTEREDIETYLAHVRDITKPDNPNYKKQLVLLFLDLKISSLPASVKANAGSDLARKVVPSLFEYGKTTSQIKLLLSIGHVFDYDFVLGFQNELESSKMDHLNDKIGWDVGMNDKISDVIAMWQRIEIVENIWLGDGCSNCISPFYNLGRLNEVVSQRDLRSGMVPDPVIDKVYHWTIDFHNNMRSSLKFGVDGIITNHPERLSAIIKEPNYRFKYRLATKEDDPWERIQSDPEEKPAPSANELQPVSLRVVTSASDMFISFTKYLRDFVFLRLPIYHNASVRAIK</sequence>
<keyword evidence="3" id="KW-0460">Magnesium</keyword>
<evidence type="ECO:0000256" key="3">
    <source>
        <dbReference type="ARBA" id="ARBA00022842"/>
    </source>
</evidence>